<sequence length="435" mass="47204">MGNINTVGPNEALIVSGGCFRASSKRIIVGGWCWSCWMVTNIQRMSLQIMTIKPECKDVETVHGVPISVTGVVHCKIMSQSDSLPRAAEQFLGKTIQEIKSVVLTTVQGHMRAVIGTQTVDDIYTKRQVFASLVREAATGELNYMGIDILSLTIGEISDKVEYLSSLSQKSTAKVKSEAATKVARAESEAAQQEGENNKNIAKASYEKDKEVAQAEHEAAMKSATYDNEVSTKKAEATMAYDLQVAKTQKDIRREELNTELAEIEGQLKIDELEVERQKKMLAIEIELPADADAYVLSKESESIQFEEKLKGEAEAHAAQIIGEAEADAMKITGNAEAESMKLVAESYKEFQEAAILSQALEALPKIAAELAAPLAKIEEMVLISGGQDNANAADEAKSASAVPRAITTAVGKAETFNNDIMKNLLQLQTTARAK</sequence>
<dbReference type="InterPro" id="IPR001107">
    <property type="entry name" value="Band_7"/>
</dbReference>
<dbReference type="PANTHER" id="PTHR13806:SF46">
    <property type="entry name" value="FLOTILLIN-1-RELATED"/>
    <property type="match status" value="1"/>
</dbReference>
<feature type="non-terminal residue" evidence="8">
    <location>
        <position position="1"/>
    </location>
</feature>
<accession>A0ABQ7S996</accession>
<feature type="domain" description="Flotillin C-terminal" evidence="7">
    <location>
        <begin position="313"/>
        <end position="414"/>
    </location>
</feature>
<evidence type="ECO:0000256" key="3">
    <source>
        <dbReference type="ARBA" id="ARBA00023136"/>
    </source>
</evidence>
<evidence type="ECO:0000313" key="8">
    <source>
        <dbReference type="EMBL" id="KAG9509966.1"/>
    </source>
</evidence>
<comment type="subcellular location">
    <subcellularLocation>
        <location evidence="1">Membrane</location>
    </subcellularLocation>
</comment>
<dbReference type="PANTHER" id="PTHR13806">
    <property type="entry name" value="FLOTILLIN-RELATED"/>
    <property type="match status" value="1"/>
</dbReference>
<evidence type="ECO:0000256" key="4">
    <source>
        <dbReference type="RuleBase" id="RU366054"/>
    </source>
</evidence>
<dbReference type="Proteomes" id="UP000825002">
    <property type="component" value="Unassembled WGS sequence"/>
</dbReference>
<evidence type="ECO:0000256" key="5">
    <source>
        <dbReference type="SAM" id="Coils"/>
    </source>
</evidence>
<keyword evidence="5" id="KW-0175">Coiled coil</keyword>
<organism evidence="8 9">
    <name type="scientific">Fragariocoptes setiger</name>
    <dbReference type="NCBI Taxonomy" id="1670756"/>
    <lineage>
        <taxon>Eukaryota</taxon>
        <taxon>Metazoa</taxon>
        <taxon>Ecdysozoa</taxon>
        <taxon>Arthropoda</taxon>
        <taxon>Chelicerata</taxon>
        <taxon>Arachnida</taxon>
        <taxon>Acari</taxon>
        <taxon>Acariformes</taxon>
        <taxon>Trombidiformes</taxon>
        <taxon>Prostigmata</taxon>
        <taxon>Eupodina</taxon>
        <taxon>Eriophyoidea</taxon>
        <taxon>Phytoptidae</taxon>
        <taxon>Fragariocoptes</taxon>
    </lineage>
</organism>
<evidence type="ECO:0000259" key="7">
    <source>
        <dbReference type="Pfam" id="PF15975"/>
    </source>
</evidence>
<gene>
    <name evidence="8" type="primary">flot2a</name>
    <name evidence="8" type="ORF">GZH46_01506</name>
</gene>
<feature type="domain" description="Band 7" evidence="6">
    <location>
        <begin position="6"/>
        <end position="187"/>
    </location>
</feature>
<evidence type="ECO:0000256" key="2">
    <source>
        <dbReference type="ARBA" id="ARBA00007161"/>
    </source>
</evidence>
<evidence type="ECO:0000259" key="6">
    <source>
        <dbReference type="Pfam" id="PF01145"/>
    </source>
</evidence>
<dbReference type="Pfam" id="PF15975">
    <property type="entry name" value="Flot"/>
    <property type="match status" value="1"/>
</dbReference>
<dbReference type="Gene3D" id="3.30.479.30">
    <property type="entry name" value="Band 7 domain"/>
    <property type="match status" value="1"/>
</dbReference>
<dbReference type="EMBL" id="JAIFTH010000274">
    <property type="protein sequence ID" value="KAG9509966.1"/>
    <property type="molecule type" value="Genomic_DNA"/>
</dbReference>
<dbReference type="Pfam" id="PF01145">
    <property type="entry name" value="Band_7"/>
    <property type="match status" value="1"/>
</dbReference>
<feature type="coiled-coil region" evidence="5">
    <location>
        <begin position="247"/>
        <end position="281"/>
    </location>
</feature>
<reference evidence="8 9" key="1">
    <citation type="submission" date="2020-10" db="EMBL/GenBank/DDBJ databases">
        <authorList>
            <person name="Klimov P.B."/>
            <person name="Dyachkov S.M."/>
            <person name="Chetverikov P.E."/>
        </authorList>
    </citation>
    <scope>NUCLEOTIDE SEQUENCE [LARGE SCALE GENOMIC DNA]</scope>
    <source>
        <strain evidence="8">BMOC 18-1129-001#AD2665</strain>
        <tissue evidence="8">Entire mites</tissue>
    </source>
</reference>
<dbReference type="SUPFAM" id="SSF117892">
    <property type="entry name" value="Band 7/SPFH domain"/>
    <property type="match status" value="1"/>
</dbReference>
<evidence type="ECO:0000256" key="1">
    <source>
        <dbReference type="ARBA" id="ARBA00004370"/>
    </source>
</evidence>
<comment type="caution">
    <text evidence="8">The sequence shown here is derived from an EMBL/GenBank/DDBJ whole genome shotgun (WGS) entry which is preliminary data.</text>
</comment>
<dbReference type="CDD" id="cd03399">
    <property type="entry name" value="SPFH_flotillin"/>
    <property type="match status" value="1"/>
</dbReference>
<keyword evidence="3" id="KW-0472">Membrane</keyword>
<evidence type="ECO:0000313" key="9">
    <source>
        <dbReference type="Proteomes" id="UP000825002"/>
    </source>
</evidence>
<protein>
    <submittedName>
        <fullName evidence="8">Flotillin-2a</fullName>
    </submittedName>
</protein>
<comment type="similarity">
    <text evidence="2 4">Belongs to the band 7/mec-2 family. Flotillin subfamily.</text>
</comment>
<proteinExistence type="inferred from homology"/>
<dbReference type="InterPro" id="IPR027705">
    <property type="entry name" value="Flotillin_fam"/>
</dbReference>
<name>A0ABQ7S996_9ACAR</name>
<dbReference type="InterPro" id="IPR036013">
    <property type="entry name" value="Band_7/SPFH_dom_sf"/>
</dbReference>
<keyword evidence="9" id="KW-1185">Reference proteome</keyword>
<dbReference type="InterPro" id="IPR031905">
    <property type="entry name" value="Flotillin_C"/>
</dbReference>